<dbReference type="Pfam" id="PF00356">
    <property type="entry name" value="LacI"/>
    <property type="match status" value="1"/>
</dbReference>
<accession>A0A7T5JPJ7</accession>
<dbReference type="Gene3D" id="1.10.260.40">
    <property type="entry name" value="lambda repressor-like DNA-binding domains"/>
    <property type="match status" value="1"/>
</dbReference>
<dbReference type="InterPro" id="IPR028082">
    <property type="entry name" value="Peripla_BP_I"/>
</dbReference>
<evidence type="ECO:0000259" key="4">
    <source>
        <dbReference type="PROSITE" id="PS50932"/>
    </source>
</evidence>
<evidence type="ECO:0000313" key="7">
    <source>
        <dbReference type="Proteomes" id="UP000595847"/>
    </source>
</evidence>
<keyword evidence="1" id="KW-0805">Transcription regulation</keyword>
<evidence type="ECO:0000256" key="2">
    <source>
        <dbReference type="ARBA" id="ARBA00023125"/>
    </source>
</evidence>
<dbReference type="EMBL" id="CP073708">
    <property type="protein sequence ID" value="QUO42370.1"/>
    <property type="molecule type" value="Genomic_DNA"/>
</dbReference>
<dbReference type="GO" id="GO:0003700">
    <property type="term" value="F:DNA-binding transcription factor activity"/>
    <property type="evidence" value="ECO:0007669"/>
    <property type="project" value="TreeGrafter"/>
</dbReference>
<dbReference type="Pfam" id="PF13377">
    <property type="entry name" value="Peripla_BP_3"/>
    <property type="match status" value="1"/>
</dbReference>
<dbReference type="EMBL" id="CP066308">
    <property type="protein sequence ID" value="QQE75344.1"/>
    <property type="molecule type" value="Genomic_DNA"/>
</dbReference>
<keyword evidence="8" id="KW-1185">Reference proteome</keyword>
<gene>
    <name evidence="5" type="ORF">JD108_05320</name>
    <name evidence="6" type="ORF">KDJ56_05000</name>
</gene>
<dbReference type="CDD" id="cd01392">
    <property type="entry name" value="HTH_LacI"/>
    <property type="match status" value="1"/>
</dbReference>
<organism evidence="5 7">
    <name type="scientific">Brevibacillus composti</name>
    <dbReference type="NCBI Taxonomy" id="2796470"/>
    <lineage>
        <taxon>Bacteria</taxon>
        <taxon>Bacillati</taxon>
        <taxon>Bacillota</taxon>
        <taxon>Bacilli</taxon>
        <taxon>Bacillales</taxon>
        <taxon>Paenibacillaceae</taxon>
        <taxon>Brevibacillus</taxon>
    </lineage>
</organism>
<sequence>MGISIKDIARALNISPSTVSRALNGAYGVKKETREQILEMAREKGYVPHLGAKELVNKRSNLIGLIIPETDFEVRPAFFETFPSLIKTLRMYGKETIMISLPPDRYEPGELPRICKARKLEGVVVLPGFLENHPVLRDVLDMKLAAVVLEESTQGRHCSNLGTDEVDGACRAVRHLIQSGHRRIGFVNGPRDLVYICKLRYEGYLKALQEAGIPFDARCVIDSDFTGRGGARSVLTLIERNPGMTAVFFANDLMAMGAIHALQEQGMRVPDQLSVMGYDGLFVGAYFTPPLTTVQIDHARIGISAAEMLMELMNGQTGRSRVVKPELVIRESVKILPSFDN</sequence>
<evidence type="ECO:0000256" key="1">
    <source>
        <dbReference type="ARBA" id="ARBA00023015"/>
    </source>
</evidence>
<dbReference type="SUPFAM" id="SSF47413">
    <property type="entry name" value="lambda repressor-like DNA-binding domains"/>
    <property type="match status" value="1"/>
</dbReference>
<dbReference type="InterPro" id="IPR000843">
    <property type="entry name" value="HTH_LacI"/>
</dbReference>
<feature type="domain" description="HTH lacI-type" evidence="4">
    <location>
        <begin position="3"/>
        <end position="57"/>
    </location>
</feature>
<dbReference type="RefSeq" id="WP_198828873.1">
    <property type="nucleotide sequence ID" value="NZ_CP066308.1"/>
</dbReference>
<dbReference type="Gene3D" id="3.40.50.2300">
    <property type="match status" value="2"/>
</dbReference>
<protein>
    <submittedName>
        <fullName evidence="5">LacI family DNA-binding transcriptional regulator</fullName>
    </submittedName>
</protein>
<dbReference type="SMART" id="SM00354">
    <property type="entry name" value="HTH_LACI"/>
    <property type="match status" value="1"/>
</dbReference>
<evidence type="ECO:0000313" key="6">
    <source>
        <dbReference type="EMBL" id="QUO42370.1"/>
    </source>
</evidence>
<dbReference type="PANTHER" id="PTHR30146:SF109">
    <property type="entry name" value="HTH-TYPE TRANSCRIPTIONAL REGULATOR GALS"/>
    <property type="match status" value="1"/>
</dbReference>
<dbReference type="InterPro" id="IPR046335">
    <property type="entry name" value="LacI/GalR-like_sensor"/>
</dbReference>
<keyword evidence="3" id="KW-0804">Transcription</keyword>
<dbReference type="InterPro" id="IPR010982">
    <property type="entry name" value="Lambda_DNA-bd_dom_sf"/>
</dbReference>
<dbReference type="Proteomes" id="UP000595847">
    <property type="component" value="Chromosome"/>
</dbReference>
<evidence type="ECO:0000313" key="5">
    <source>
        <dbReference type="EMBL" id="QQE75344.1"/>
    </source>
</evidence>
<evidence type="ECO:0000256" key="3">
    <source>
        <dbReference type="ARBA" id="ARBA00023163"/>
    </source>
</evidence>
<dbReference type="SUPFAM" id="SSF53822">
    <property type="entry name" value="Periplasmic binding protein-like I"/>
    <property type="match status" value="1"/>
</dbReference>
<dbReference type="Proteomes" id="UP000677234">
    <property type="component" value="Chromosome"/>
</dbReference>
<dbReference type="GO" id="GO:0000976">
    <property type="term" value="F:transcription cis-regulatory region binding"/>
    <property type="evidence" value="ECO:0007669"/>
    <property type="project" value="TreeGrafter"/>
</dbReference>
<dbReference type="PROSITE" id="PS50932">
    <property type="entry name" value="HTH_LACI_2"/>
    <property type="match status" value="1"/>
</dbReference>
<proteinExistence type="predicted"/>
<dbReference type="KEGG" id="bcop:JD108_05320"/>
<dbReference type="CDD" id="cd06267">
    <property type="entry name" value="PBP1_LacI_sugar_binding-like"/>
    <property type="match status" value="1"/>
</dbReference>
<dbReference type="PANTHER" id="PTHR30146">
    <property type="entry name" value="LACI-RELATED TRANSCRIPTIONAL REPRESSOR"/>
    <property type="match status" value="1"/>
</dbReference>
<reference evidence="5 7" key="1">
    <citation type="submission" date="2020-12" db="EMBL/GenBank/DDBJ databases">
        <title>strain FJAT-54423T represents a novel species of the genus Brevibacillus.</title>
        <authorList>
            <person name="Tang R."/>
        </authorList>
    </citation>
    <scope>NUCLEOTIDE SEQUENCE [LARGE SCALE GENOMIC DNA]</scope>
    <source>
        <strain evidence="5 7">FJAT-54423</strain>
    </source>
</reference>
<keyword evidence="2 5" id="KW-0238">DNA-binding</keyword>
<dbReference type="AlphaFoldDB" id="A0A7T5JPJ7"/>
<reference evidence="6" key="2">
    <citation type="submission" date="2021-04" db="EMBL/GenBank/DDBJ databases">
        <title>Brevibacillus composti FJAT-54423, complete genome.</title>
        <authorList>
            <person name="Tang R."/>
        </authorList>
    </citation>
    <scope>NUCLEOTIDE SEQUENCE</scope>
    <source>
        <strain evidence="6">FJAT-54424</strain>
    </source>
</reference>
<name>A0A7T5JPJ7_9BACL</name>
<evidence type="ECO:0000313" key="8">
    <source>
        <dbReference type="Proteomes" id="UP000677234"/>
    </source>
</evidence>